<protein>
    <submittedName>
        <fullName evidence="4">MarR family transcriptional regulator</fullName>
    </submittedName>
</protein>
<dbReference type="SUPFAM" id="SSF46785">
    <property type="entry name" value="Winged helix' DNA-binding domain"/>
    <property type="match status" value="1"/>
</dbReference>
<dbReference type="PROSITE" id="PS50995">
    <property type="entry name" value="HTH_MARR_2"/>
    <property type="match status" value="1"/>
</dbReference>
<dbReference type="InterPro" id="IPR036388">
    <property type="entry name" value="WH-like_DNA-bd_sf"/>
</dbReference>
<sequence>MIDQVSFPFNTPEESSGYLLWQVTMLWQRTMKRELDKLDITHTQFVLMSALGWLSKEESNVTQIDIANHSNTDRMMVSKVLRTLEEKKVIKRKDHPVDTRAKVITLTPSGVELLQKALKVVEEVDNTFFNVLGPYRPIVDLNLKSLFENHNHSESTSTNDEK</sequence>
<proteinExistence type="predicted"/>
<keyword evidence="3" id="KW-0804">Transcription</keyword>
<evidence type="ECO:0000256" key="2">
    <source>
        <dbReference type="ARBA" id="ARBA00023125"/>
    </source>
</evidence>
<dbReference type="PANTHER" id="PTHR33164:SF64">
    <property type="entry name" value="TRANSCRIPTIONAL REGULATOR SLYA"/>
    <property type="match status" value="1"/>
</dbReference>
<dbReference type="PANTHER" id="PTHR33164">
    <property type="entry name" value="TRANSCRIPTIONAL REGULATOR, MARR FAMILY"/>
    <property type="match status" value="1"/>
</dbReference>
<dbReference type="Proteomes" id="UP000069030">
    <property type="component" value="Chromosome"/>
</dbReference>
<evidence type="ECO:0000256" key="1">
    <source>
        <dbReference type="ARBA" id="ARBA00023015"/>
    </source>
</evidence>
<dbReference type="KEGG" id="mod:AS202_17805"/>
<dbReference type="AlphaFoldDB" id="A0A0S7EDD8"/>
<dbReference type="SMART" id="SM00347">
    <property type="entry name" value="HTH_MARR"/>
    <property type="match status" value="1"/>
</dbReference>
<gene>
    <name evidence="4" type="ORF">AS202_17805</name>
</gene>
<dbReference type="eggNOG" id="COG1846">
    <property type="taxonomic scope" value="Bacteria"/>
</dbReference>
<dbReference type="GO" id="GO:0006950">
    <property type="term" value="P:response to stress"/>
    <property type="evidence" value="ECO:0007669"/>
    <property type="project" value="TreeGrafter"/>
</dbReference>
<dbReference type="Gene3D" id="1.10.10.10">
    <property type="entry name" value="Winged helix-like DNA-binding domain superfamily/Winged helix DNA-binding domain"/>
    <property type="match status" value="1"/>
</dbReference>
<dbReference type="InterPro" id="IPR000835">
    <property type="entry name" value="HTH_MarR-typ"/>
</dbReference>
<dbReference type="InterPro" id="IPR039422">
    <property type="entry name" value="MarR/SlyA-like"/>
</dbReference>
<dbReference type="InterPro" id="IPR036390">
    <property type="entry name" value="WH_DNA-bd_sf"/>
</dbReference>
<keyword evidence="2" id="KW-0238">DNA-binding</keyword>
<name>A0A0S7EDD8_9FLAO</name>
<evidence type="ECO:0000256" key="3">
    <source>
        <dbReference type="ARBA" id="ARBA00023163"/>
    </source>
</evidence>
<organism evidence="4 5">
    <name type="scientific">Myroides odoratimimus</name>
    <dbReference type="NCBI Taxonomy" id="76832"/>
    <lineage>
        <taxon>Bacteria</taxon>
        <taxon>Pseudomonadati</taxon>
        <taxon>Bacteroidota</taxon>
        <taxon>Flavobacteriia</taxon>
        <taxon>Flavobacteriales</taxon>
        <taxon>Flavobacteriaceae</taxon>
        <taxon>Myroides</taxon>
    </lineage>
</organism>
<dbReference type="EMBL" id="CP013690">
    <property type="protein sequence ID" value="ALU27888.1"/>
    <property type="molecule type" value="Genomic_DNA"/>
</dbReference>
<reference evidence="4 5" key="1">
    <citation type="journal article" date="2016" name="J. Zhejiang Univ. Sci. B">
        <title>Antibiotic resistance mechanisms of Myroides sp.</title>
        <authorList>
            <person name="Hu S."/>
            <person name="Yuan S."/>
            <person name="Qu H."/>
            <person name="Jiang T."/>
            <person name="Zhou Y."/>
            <person name="Wang M."/>
            <person name="Ming D."/>
        </authorList>
    </citation>
    <scope>NUCLEOTIDE SEQUENCE [LARGE SCALE GENOMIC DNA]</scope>
    <source>
        <strain evidence="4 5">PR63039</strain>
    </source>
</reference>
<dbReference type="GO" id="GO:0003677">
    <property type="term" value="F:DNA binding"/>
    <property type="evidence" value="ECO:0007669"/>
    <property type="project" value="UniProtKB-KW"/>
</dbReference>
<dbReference type="Pfam" id="PF01047">
    <property type="entry name" value="MarR"/>
    <property type="match status" value="1"/>
</dbReference>
<keyword evidence="1" id="KW-0805">Transcription regulation</keyword>
<evidence type="ECO:0000313" key="5">
    <source>
        <dbReference type="Proteomes" id="UP000069030"/>
    </source>
</evidence>
<dbReference type="RefSeq" id="WP_006258238.1">
    <property type="nucleotide sequence ID" value="NZ_BCMQ01000016.1"/>
</dbReference>
<evidence type="ECO:0000313" key="4">
    <source>
        <dbReference type="EMBL" id="ALU27888.1"/>
    </source>
</evidence>
<dbReference type="GO" id="GO:0003700">
    <property type="term" value="F:DNA-binding transcription factor activity"/>
    <property type="evidence" value="ECO:0007669"/>
    <property type="project" value="InterPro"/>
</dbReference>
<accession>A0A0S7EDD8</accession>